<evidence type="ECO:0000256" key="1">
    <source>
        <dbReference type="ARBA" id="ARBA00004138"/>
    </source>
</evidence>
<protein>
    <submittedName>
        <fullName evidence="8">Cilia- and flagella-associated protein 144</fullName>
    </submittedName>
</protein>
<evidence type="ECO:0000256" key="5">
    <source>
        <dbReference type="ARBA" id="ARBA00023273"/>
    </source>
</evidence>
<keyword evidence="5" id="KW-0966">Cell projection</keyword>
<gene>
    <name evidence="8" type="primary">cfap144</name>
</gene>
<comment type="similarity">
    <text evidence="6">Belongs to the CFAP144 family.</text>
</comment>
<evidence type="ECO:0000313" key="7">
    <source>
        <dbReference type="Proteomes" id="UP000504611"/>
    </source>
</evidence>
<dbReference type="Proteomes" id="UP000504611">
    <property type="component" value="Unplaced"/>
</dbReference>
<keyword evidence="8" id="KW-0282">Flagellum</keyword>
<proteinExistence type="inferred from homology"/>
<comment type="subcellular location">
    <subcellularLocation>
        <location evidence="1">Cell projection</location>
        <location evidence="1">Cilium</location>
    </subcellularLocation>
    <subcellularLocation>
        <location evidence="2">Cytoplasm</location>
        <location evidence="2">Cytoskeleton</location>
    </subcellularLocation>
</comment>
<dbReference type="KEGG" id="ncc:104963656"/>
<keyword evidence="3" id="KW-0963">Cytoplasm</keyword>
<organism evidence="7 8">
    <name type="scientific">Notothenia coriiceps</name>
    <name type="common">black rockcod</name>
    <dbReference type="NCBI Taxonomy" id="8208"/>
    <lineage>
        <taxon>Eukaryota</taxon>
        <taxon>Metazoa</taxon>
        <taxon>Chordata</taxon>
        <taxon>Craniata</taxon>
        <taxon>Vertebrata</taxon>
        <taxon>Euteleostomi</taxon>
        <taxon>Actinopterygii</taxon>
        <taxon>Neopterygii</taxon>
        <taxon>Teleostei</taxon>
        <taxon>Neoteleostei</taxon>
        <taxon>Acanthomorphata</taxon>
        <taxon>Eupercaria</taxon>
        <taxon>Perciformes</taxon>
        <taxon>Notothenioidei</taxon>
        <taxon>Nototheniidae</taxon>
        <taxon>Notothenia</taxon>
    </lineage>
</organism>
<sequence>MAGKEKPVLDIVHQNSIHVETIRKEQRYQKLHTEFSINPHRTLHVLPDKPMSRKPTEVIAENSVFIDAFHKAHQEPTKKYAMPLTESHEIGWLSAPLIPSTRNDRRFNFSRISTDVTIHQEKALRASN</sequence>
<evidence type="ECO:0000256" key="3">
    <source>
        <dbReference type="ARBA" id="ARBA00022490"/>
    </source>
</evidence>
<name>A0A6I9PZA5_9TELE</name>
<dbReference type="RefSeq" id="XP_010790571.1">
    <property type="nucleotide sequence ID" value="XM_010792269.1"/>
</dbReference>
<keyword evidence="8" id="KW-0969">Cilium</keyword>
<evidence type="ECO:0000256" key="4">
    <source>
        <dbReference type="ARBA" id="ARBA00023212"/>
    </source>
</evidence>
<dbReference type="PANTHER" id="PTHR33865">
    <property type="entry name" value="PROTEIN FAM183B"/>
    <property type="match status" value="1"/>
</dbReference>
<dbReference type="CTD" id="440585"/>
<dbReference type="GO" id="GO:0005856">
    <property type="term" value="C:cytoskeleton"/>
    <property type="evidence" value="ECO:0007669"/>
    <property type="project" value="UniProtKB-SubCell"/>
</dbReference>
<dbReference type="InterPro" id="IPR029214">
    <property type="entry name" value="CFAP144"/>
</dbReference>
<dbReference type="GO" id="GO:0097546">
    <property type="term" value="C:ciliary base"/>
    <property type="evidence" value="ECO:0007669"/>
    <property type="project" value="TreeGrafter"/>
</dbReference>
<evidence type="ECO:0000256" key="2">
    <source>
        <dbReference type="ARBA" id="ARBA00004245"/>
    </source>
</evidence>
<dbReference type="OrthoDB" id="446290at2759"/>
<dbReference type="AlphaFoldDB" id="A0A6I9PZA5"/>
<dbReference type="PANTHER" id="PTHR33865:SF3">
    <property type="entry name" value="PROTEIN FAM183B"/>
    <property type="match status" value="1"/>
</dbReference>
<evidence type="ECO:0000256" key="6">
    <source>
        <dbReference type="ARBA" id="ARBA00034777"/>
    </source>
</evidence>
<keyword evidence="7" id="KW-1185">Reference proteome</keyword>
<evidence type="ECO:0000313" key="8">
    <source>
        <dbReference type="RefSeq" id="XP_010790571.1"/>
    </source>
</evidence>
<accession>A0A6I9PZA5</accession>
<dbReference type="Pfam" id="PF14886">
    <property type="entry name" value="FAM183"/>
    <property type="match status" value="1"/>
</dbReference>
<reference evidence="8" key="1">
    <citation type="submission" date="2025-08" db="UniProtKB">
        <authorList>
            <consortium name="RefSeq"/>
        </authorList>
    </citation>
    <scope>IDENTIFICATION</scope>
    <source>
        <tissue evidence="8">Muscle</tissue>
    </source>
</reference>
<dbReference type="GeneID" id="104963656"/>
<keyword evidence="4" id="KW-0206">Cytoskeleton</keyword>